<dbReference type="GO" id="GO:0046274">
    <property type="term" value="P:lignin catabolic process"/>
    <property type="evidence" value="ECO:0007669"/>
    <property type="project" value="UniProtKB-KW"/>
</dbReference>
<dbReference type="InterPro" id="IPR002355">
    <property type="entry name" value="Cu_oxidase_Cu_BS"/>
</dbReference>
<dbReference type="AlphaFoldDB" id="A0AAW1VPR7"/>
<comment type="caution">
    <text evidence="17">The sequence shown here is derived from an EMBL/GenBank/DDBJ whole genome shotgun (WGS) entry which is preliminary data.</text>
</comment>
<comment type="similarity">
    <text evidence="3 13">Belongs to the multicopper oxidase family.</text>
</comment>
<dbReference type="SUPFAM" id="SSF49503">
    <property type="entry name" value="Cupredoxins"/>
    <property type="match status" value="3"/>
</dbReference>
<feature type="domain" description="Plastocyanin-like" evidence="14">
    <location>
        <begin position="166"/>
        <end position="319"/>
    </location>
</feature>
<reference evidence="17 18" key="1">
    <citation type="journal article" date="2023" name="G3 (Bethesda)">
        <title>A chromosome-length genome assembly and annotation of blackberry (Rubus argutus, cv. 'Hillquist').</title>
        <authorList>
            <person name="Bruna T."/>
            <person name="Aryal R."/>
            <person name="Dudchenko O."/>
            <person name="Sargent D.J."/>
            <person name="Mead D."/>
            <person name="Buti M."/>
            <person name="Cavallini A."/>
            <person name="Hytonen T."/>
            <person name="Andres J."/>
            <person name="Pham M."/>
            <person name="Weisz D."/>
            <person name="Mascagni F."/>
            <person name="Usai G."/>
            <person name="Natali L."/>
            <person name="Bassil N."/>
            <person name="Fernandez G.E."/>
            <person name="Lomsadze A."/>
            <person name="Armour M."/>
            <person name="Olukolu B."/>
            <person name="Poorten T."/>
            <person name="Britton C."/>
            <person name="Davik J."/>
            <person name="Ashrafi H."/>
            <person name="Aiden E.L."/>
            <person name="Borodovsky M."/>
            <person name="Worthington M."/>
        </authorList>
    </citation>
    <scope>NUCLEOTIDE SEQUENCE [LARGE SCALE GENOMIC DNA]</scope>
    <source>
        <strain evidence="17">PI 553951</strain>
    </source>
</reference>
<dbReference type="InterPro" id="IPR008972">
    <property type="entry name" value="Cupredoxin"/>
</dbReference>
<dbReference type="PANTHER" id="PTHR11709">
    <property type="entry name" value="MULTI-COPPER OXIDASE"/>
    <property type="match status" value="1"/>
</dbReference>
<dbReference type="GO" id="GO:0052716">
    <property type="term" value="F:hydroquinone:oxygen oxidoreductase activity"/>
    <property type="evidence" value="ECO:0007669"/>
    <property type="project" value="UniProtKB-EC"/>
</dbReference>
<keyword evidence="8 13" id="KW-0677">Repeat</keyword>
<dbReference type="InterPro" id="IPR011707">
    <property type="entry name" value="Cu-oxidase-like_N"/>
</dbReference>
<dbReference type="InterPro" id="IPR001117">
    <property type="entry name" value="Cu-oxidase_2nd"/>
</dbReference>
<evidence type="ECO:0000256" key="6">
    <source>
        <dbReference type="ARBA" id="ARBA00022525"/>
    </source>
</evidence>
<evidence type="ECO:0000259" key="15">
    <source>
        <dbReference type="Pfam" id="PF07731"/>
    </source>
</evidence>
<feature type="domain" description="Plastocyanin-like" evidence="15">
    <location>
        <begin position="437"/>
        <end position="564"/>
    </location>
</feature>
<keyword evidence="5 13" id="KW-0052">Apoplast</keyword>
<keyword evidence="6 13" id="KW-0964">Secreted</keyword>
<dbReference type="GO" id="GO:0005507">
    <property type="term" value="F:copper ion binding"/>
    <property type="evidence" value="ECO:0007669"/>
    <property type="project" value="InterPro"/>
</dbReference>
<gene>
    <name evidence="17" type="ORF">M0R45_033968</name>
</gene>
<dbReference type="NCBIfam" id="TIGR03389">
    <property type="entry name" value="laccase"/>
    <property type="match status" value="1"/>
</dbReference>
<dbReference type="CDD" id="cd13875">
    <property type="entry name" value="CuRO_2_LCC_plant"/>
    <property type="match status" value="1"/>
</dbReference>
<protein>
    <recommendedName>
        <fullName evidence="4 13">Laccase</fullName>
        <ecNumber evidence="4 13">1.10.3.2</ecNumber>
    </recommendedName>
    <alternativeName>
        <fullName evidence="13">Benzenediol:oxygen oxidoreductase</fullName>
    </alternativeName>
    <alternativeName>
        <fullName evidence="13">Diphenol oxidase</fullName>
    </alternativeName>
    <alternativeName>
        <fullName evidence="13">Urishiol oxidase</fullName>
    </alternativeName>
</protein>
<accession>A0AAW1VPR7</accession>
<keyword evidence="7 13" id="KW-0479">Metal-binding</keyword>
<keyword evidence="9 13" id="KW-0560">Oxidoreductase</keyword>
<evidence type="ECO:0000256" key="5">
    <source>
        <dbReference type="ARBA" id="ARBA00022523"/>
    </source>
</evidence>
<dbReference type="InterPro" id="IPR033138">
    <property type="entry name" value="Cu_oxidase_CS"/>
</dbReference>
<evidence type="ECO:0000256" key="8">
    <source>
        <dbReference type="ARBA" id="ARBA00022737"/>
    </source>
</evidence>
<keyword evidence="11" id="KW-0325">Glycoprotein</keyword>
<feature type="domain" description="Plastocyanin-like" evidence="16">
    <location>
        <begin position="40"/>
        <end position="154"/>
    </location>
</feature>
<evidence type="ECO:0000256" key="1">
    <source>
        <dbReference type="ARBA" id="ARBA00000349"/>
    </source>
</evidence>
<dbReference type="EC" id="1.10.3.2" evidence="4 13"/>
<organism evidence="17 18">
    <name type="scientific">Rubus argutus</name>
    <name type="common">Southern blackberry</name>
    <dbReference type="NCBI Taxonomy" id="59490"/>
    <lineage>
        <taxon>Eukaryota</taxon>
        <taxon>Viridiplantae</taxon>
        <taxon>Streptophyta</taxon>
        <taxon>Embryophyta</taxon>
        <taxon>Tracheophyta</taxon>
        <taxon>Spermatophyta</taxon>
        <taxon>Magnoliopsida</taxon>
        <taxon>eudicotyledons</taxon>
        <taxon>Gunneridae</taxon>
        <taxon>Pentapetalae</taxon>
        <taxon>rosids</taxon>
        <taxon>fabids</taxon>
        <taxon>Rosales</taxon>
        <taxon>Rosaceae</taxon>
        <taxon>Rosoideae</taxon>
        <taxon>Rosoideae incertae sedis</taxon>
        <taxon>Rubus</taxon>
    </lineage>
</organism>
<keyword evidence="13" id="KW-0732">Signal</keyword>
<dbReference type="InterPro" id="IPR034285">
    <property type="entry name" value="CuRO_2_LCC"/>
</dbReference>
<keyword evidence="12 13" id="KW-0439">Lignin degradation</keyword>
<evidence type="ECO:0000256" key="2">
    <source>
        <dbReference type="ARBA" id="ARBA00004271"/>
    </source>
</evidence>
<dbReference type="CDD" id="cd13849">
    <property type="entry name" value="CuRO_1_LCC_plant"/>
    <property type="match status" value="1"/>
</dbReference>
<name>A0AAW1VPR7_RUBAR</name>
<keyword evidence="18" id="KW-1185">Reference proteome</keyword>
<keyword evidence="10 13" id="KW-0186">Copper</keyword>
<dbReference type="PROSITE" id="PS00079">
    <property type="entry name" value="MULTICOPPER_OXIDASE1"/>
    <property type="match status" value="1"/>
</dbReference>
<dbReference type="InterPro" id="IPR045087">
    <property type="entry name" value="Cu-oxidase_fam"/>
</dbReference>
<dbReference type="InterPro" id="IPR017761">
    <property type="entry name" value="Laccase"/>
</dbReference>
<dbReference type="Pfam" id="PF07731">
    <property type="entry name" value="Cu-oxidase_2"/>
    <property type="match status" value="1"/>
</dbReference>
<comment type="function">
    <text evidence="13">Lignin degradation and detoxification of lignin-derived products.</text>
</comment>
<evidence type="ECO:0000259" key="14">
    <source>
        <dbReference type="Pfam" id="PF00394"/>
    </source>
</evidence>
<dbReference type="Pfam" id="PF00394">
    <property type="entry name" value="Cu-oxidase"/>
    <property type="match status" value="1"/>
</dbReference>
<comment type="cofactor">
    <cofactor evidence="13">
        <name>Cu cation</name>
        <dbReference type="ChEBI" id="CHEBI:23378"/>
    </cofactor>
    <text evidence="13">Binds 4 Cu cations per monomer.</text>
</comment>
<feature type="signal peptide" evidence="13">
    <location>
        <begin position="1"/>
        <end position="28"/>
    </location>
</feature>
<dbReference type="InterPro" id="IPR034288">
    <property type="entry name" value="CuRO_1_LCC"/>
</dbReference>
<dbReference type="PANTHER" id="PTHR11709:SF410">
    <property type="entry name" value="LACCASE"/>
    <property type="match status" value="1"/>
</dbReference>
<dbReference type="PROSITE" id="PS00080">
    <property type="entry name" value="MULTICOPPER_OXIDASE2"/>
    <property type="match status" value="1"/>
</dbReference>
<evidence type="ECO:0000256" key="11">
    <source>
        <dbReference type="ARBA" id="ARBA00023180"/>
    </source>
</evidence>
<dbReference type="Pfam" id="PF07732">
    <property type="entry name" value="Cu-oxidase_3"/>
    <property type="match status" value="1"/>
</dbReference>
<evidence type="ECO:0000259" key="16">
    <source>
        <dbReference type="Pfam" id="PF07732"/>
    </source>
</evidence>
<feature type="chain" id="PRO_5043100182" description="Laccase" evidence="13">
    <location>
        <begin position="29"/>
        <end position="588"/>
    </location>
</feature>
<dbReference type="InterPro" id="IPR011706">
    <property type="entry name" value="Cu-oxidase_C"/>
</dbReference>
<comment type="catalytic activity">
    <reaction evidence="1 13">
        <text>4 hydroquinone + O2 = 4 benzosemiquinone + 2 H2O</text>
        <dbReference type="Rhea" id="RHEA:11276"/>
        <dbReference type="ChEBI" id="CHEBI:15377"/>
        <dbReference type="ChEBI" id="CHEBI:15379"/>
        <dbReference type="ChEBI" id="CHEBI:17594"/>
        <dbReference type="ChEBI" id="CHEBI:17977"/>
        <dbReference type="EC" id="1.10.3.2"/>
    </reaction>
</comment>
<proteinExistence type="inferred from homology"/>
<evidence type="ECO:0000256" key="10">
    <source>
        <dbReference type="ARBA" id="ARBA00023008"/>
    </source>
</evidence>
<dbReference type="Gene3D" id="2.60.40.420">
    <property type="entry name" value="Cupredoxins - blue copper proteins"/>
    <property type="match status" value="3"/>
</dbReference>
<evidence type="ECO:0000256" key="3">
    <source>
        <dbReference type="ARBA" id="ARBA00010609"/>
    </source>
</evidence>
<dbReference type="Proteomes" id="UP001457282">
    <property type="component" value="Unassembled WGS sequence"/>
</dbReference>
<evidence type="ECO:0000256" key="9">
    <source>
        <dbReference type="ARBA" id="ARBA00023002"/>
    </source>
</evidence>
<dbReference type="EMBL" id="JBEDUW010000007">
    <property type="protein sequence ID" value="KAK9909991.1"/>
    <property type="molecule type" value="Genomic_DNA"/>
</dbReference>
<evidence type="ECO:0000256" key="4">
    <source>
        <dbReference type="ARBA" id="ARBA00012297"/>
    </source>
</evidence>
<evidence type="ECO:0000313" key="17">
    <source>
        <dbReference type="EMBL" id="KAK9909991.1"/>
    </source>
</evidence>
<evidence type="ECO:0000256" key="7">
    <source>
        <dbReference type="ARBA" id="ARBA00022723"/>
    </source>
</evidence>
<evidence type="ECO:0000256" key="12">
    <source>
        <dbReference type="ARBA" id="ARBA00023185"/>
    </source>
</evidence>
<dbReference type="GO" id="GO:0048046">
    <property type="term" value="C:apoplast"/>
    <property type="evidence" value="ECO:0007669"/>
    <property type="project" value="UniProtKB-SubCell"/>
</dbReference>
<comment type="subcellular location">
    <subcellularLocation>
        <location evidence="2 13">Secreted</location>
        <location evidence="2 13">Extracellular space</location>
        <location evidence="2 13">Apoplast</location>
    </subcellularLocation>
</comment>
<evidence type="ECO:0000313" key="18">
    <source>
        <dbReference type="Proteomes" id="UP001457282"/>
    </source>
</evidence>
<evidence type="ECO:0000256" key="13">
    <source>
        <dbReference type="RuleBase" id="RU361119"/>
    </source>
</evidence>
<sequence length="588" mass="65108">MGVKSMSFVGKLGLLWFLFAQGLLLCMAQTTVHYYNFIVAETSYTRMCTTQNLLTVNRAFPGPTITVTRGDTAIVKVLNNGEHPITIHWHGVKQHRNPWSDGPENITQTPIAGRGGSFTYTIIFSNEEGTLWWHAHSDWSRASVHGPIVVLPPNEKYPFRKPDHSQTIMLGSWFKGRDLMAEYLEATRTGGDVDASDSFTINGWTGRLDLPNCTDVKYDIYTLKVDRGKTYQLRIINAAMNEEMFFAIAGHSFTVVGLDGAYIKHIPTNYIMITPGQTMDILLTANQSSGSYYMGGSAFADSNAPFFDHSTTRAILQYSDYKGTVITDLPDGLLATPDNRSYADAFTRKIRSLASADYPVDVPSDTDISKKFVITISVNELPCDLPNGEACTGPPVDGVPAMHSATLNNIHFQTKEIDILRAYYCNISGVYTEDFPDRPEDFDYTGDTGDFEETPIVGTRVMSVEYGDAVEIVFQGTNVGNPENHPMHVHGYNFYLVGSDNGNFNSSSPATFNLKDPAEVNTFGVPKKGWLAIRFWAKNPGVWFLHCHLERHASWGMAGVIIVKSVRAGEPRMLPPPAGYPACPAQIK</sequence>